<name>A0AA88MU20_TACVA</name>
<evidence type="ECO:0000256" key="9">
    <source>
        <dbReference type="ARBA" id="ARBA00023136"/>
    </source>
</evidence>
<dbReference type="EMBL" id="JAVHJS010000011">
    <property type="protein sequence ID" value="KAK2843173.1"/>
    <property type="molecule type" value="Genomic_DNA"/>
</dbReference>
<evidence type="ECO:0000256" key="11">
    <source>
        <dbReference type="ARBA" id="ARBA00023157"/>
    </source>
</evidence>
<protein>
    <submittedName>
        <fullName evidence="15">Uncharacterized protein</fullName>
    </submittedName>
</protein>
<keyword evidence="7" id="KW-1043">Host membrane</keyword>
<feature type="transmembrane region" description="Helical" evidence="14">
    <location>
        <begin position="71"/>
        <end position="93"/>
    </location>
</feature>
<evidence type="ECO:0000256" key="7">
    <source>
        <dbReference type="ARBA" id="ARBA00022870"/>
    </source>
</evidence>
<keyword evidence="12" id="KW-0325">Glycoprotein</keyword>
<accession>A0AA88MU20</accession>
<sequence>MRGPEQGVCAMLGTECCTIIPLHTGPMGPLSALLTRMKAARDQMVRNSGAPDPAWYKWLLSGDWMAGLMRVGMIILVVLLVIAFIACCGLPLVRALIDKTVHSLFGQYMQLQMVDVHIDPDLFPLIMDCLPFRRPPRRPAHRHYSCAYLDSDSNGQAYRFYNASNAPHLYCCFSCRKLAMEIDLSAYRWWLYLKLDREPRRTWRSYPPRSSKDQWVTLPEEARPIPLILSHADIMLEEGSWMAWHQPHEDYCLTDKLVLRVHAYELRRCVSMASLYGPKTKHAYLISRNIQQSTVRQYFTLFFCGYLLWTTHTSEAQKSLARLPPQPAWLHPALKKHGDSEAVVILPKTYYAQTFSDIWVMLRVPPRRVPAPNPRTCGRLRATPRGIECLLNPTRYCGVCHSCQQLSVDILVSDLLWRGFDLGVEPERTWLMYPPPPTADEWHILLDDSRPVPLILDHADLFLQEGQWLHVHYQQDYPLDGRFLLRVHNYDIRSSFCVASMYGHRHKPSAHHAYLLSTHIIQTTTRQYFTLFFCGYQLWTSHTLGAQQGLRHMRRMPKFMDTWRGPVSSRGGGTSDVVSHMLKCNVTHRFRDVWGTLRSGKRVRAPLPLWVRTVHRNHNWWWT</sequence>
<evidence type="ECO:0000256" key="13">
    <source>
        <dbReference type="ARBA" id="ARBA00023288"/>
    </source>
</evidence>
<dbReference type="PANTHER" id="PTHR10424:SF81">
    <property type="entry name" value="ERVV2 PROTEIN"/>
    <property type="match status" value="1"/>
</dbReference>
<keyword evidence="6 14" id="KW-0812">Transmembrane</keyword>
<evidence type="ECO:0000256" key="6">
    <source>
        <dbReference type="ARBA" id="ARBA00022692"/>
    </source>
</evidence>
<keyword evidence="10" id="KW-0564">Palmitate</keyword>
<evidence type="ECO:0000256" key="2">
    <source>
        <dbReference type="ARBA" id="ARBA00004531"/>
    </source>
</evidence>
<evidence type="ECO:0000256" key="14">
    <source>
        <dbReference type="SAM" id="Phobius"/>
    </source>
</evidence>
<dbReference type="Proteomes" id="UP001187315">
    <property type="component" value="Unassembled WGS sequence"/>
</dbReference>
<keyword evidence="11" id="KW-1015">Disulfide bond</keyword>
<evidence type="ECO:0000256" key="8">
    <source>
        <dbReference type="ARBA" id="ARBA00022989"/>
    </source>
</evidence>
<keyword evidence="4" id="KW-1032">Host cell membrane</keyword>
<evidence type="ECO:0000256" key="4">
    <source>
        <dbReference type="ARBA" id="ARBA00022511"/>
    </source>
</evidence>
<evidence type="ECO:0000256" key="1">
    <source>
        <dbReference type="ARBA" id="ARBA00004402"/>
    </source>
</evidence>
<dbReference type="PANTHER" id="PTHR10424">
    <property type="entry name" value="VIRAL ENVELOPE PROTEIN"/>
    <property type="match status" value="1"/>
</dbReference>
<gene>
    <name evidence="15" type="ORF">Q7C36_011388</name>
</gene>
<evidence type="ECO:0000256" key="5">
    <source>
        <dbReference type="ARBA" id="ARBA00022581"/>
    </source>
</evidence>
<evidence type="ECO:0000256" key="10">
    <source>
        <dbReference type="ARBA" id="ARBA00023139"/>
    </source>
</evidence>
<dbReference type="InterPro" id="IPR018154">
    <property type="entry name" value="TLV/ENV_coat_polyprotein"/>
</dbReference>
<proteinExistence type="predicted"/>
<keyword evidence="16" id="KW-1185">Reference proteome</keyword>
<evidence type="ECO:0000256" key="12">
    <source>
        <dbReference type="ARBA" id="ARBA00023180"/>
    </source>
</evidence>
<evidence type="ECO:0000313" key="15">
    <source>
        <dbReference type="EMBL" id="KAK2843173.1"/>
    </source>
</evidence>
<keyword evidence="9 14" id="KW-0472">Membrane</keyword>
<evidence type="ECO:0000313" key="16">
    <source>
        <dbReference type="Proteomes" id="UP001187315"/>
    </source>
</evidence>
<organism evidence="15 16">
    <name type="scientific">Tachysurus vachellii</name>
    <name type="common">Darkbarbel catfish</name>
    <name type="synonym">Pelteobagrus vachellii</name>
    <dbReference type="NCBI Taxonomy" id="175792"/>
    <lineage>
        <taxon>Eukaryota</taxon>
        <taxon>Metazoa</taxon>
        <taxon>Chordata</taxon>
        <taxon>Craniata</taxon>
        <taxon>Vertebrata</taxon>
        <taxon>Euteleostomi</taxon>
        <taxon>Actinopterygii</taxon>
        <taxon>Neopterygii</taxon>
        <taxon>Teleostei</taxon>
        <taxon>Ostariophysi</taxon>
        <taxon>Siluriformes</taxon>
        <taxon>Bagridae</taxon>
        <taxon>Tachysurus</taxon>
    </lineage>
</organism>
<keyword evidence="13" id="KW-0449">Lipoprotein</keyword>
<dbReference type="AlphaFoldDB" id="A0AA88MU20"/>
<comment type="caution">
    <text evidence="15">The sequence shown here is derived from an EMBL/GenBank/DDBJ whole genome shotgun (WGS) entry which is preliminary data.</text>
</comment>
<comment type="subcellular location">
    <subcellularLocation>
        <location evidence="1">Host cell membrane</location>
        <topology evidence="1">Single-pass type I membrane protein</topology>
    </subcellularLocation>
    <subcellularLocation>
        <location evidence="2">Host endomembrane system</location>
        <topology evidence="2">Peripheral membrane protein</topology>
    </subcellularLocation>
    <subcellularLocation>
        <location evidence="3">Virion membrane</location>
        <topology evidence="3">Single-pass type I membrane protein</topology>
    </subcellularLocation>
</comment>
<evidence type="ECO:0000256" key="3">
    <source>
        <dbReference type="ARBA" id="ARBA00004563"/>
    </source>
</evidence>
<keyword evidence="8 14" id="KW-1133">Transmembrane helix</keyword>
<keyword evidence="5" id="KW-0945">Host-virus interaction</keyword>
<reference evidence="15" key="1">
    <citation type="submission" date="2023-08" db="EMBL/GenBank/DDBJ databases">
        <title>Pelteobagrus vachellii genome.</title>
        <authorList>
            <person name="Liu H."/>
        </authorList>
    </citation>
    <scope>NUCLEOTIDE SEQUENCE</scope>
    <source>
        <strain evidence="15">PRFRI_2022a</strain>
        <tissue evidence="15">Muscle</tissue>
    </source>
</reference>